<evidence type="ECO:0000313" key="9">
    <source>
        <dbReference type="Proteomes" id="UP001266305"/>
    </source>
</evidence>
<feature type="domain" description="Ion transport" evidence="7">
    <location>
        <begin position="4"/>
        <end position="134"/>
    </location>
</feature>
<keyword evidence="3" id="KW-0812">Transmembrane</keyword>
<evidence type="ECO:0000256" key="6">
    <source>
        <dbReference type="ARBA" id="ARBA00023136"/>
    </source>
</evidence>
<dbReference type="InterPro" id="IPR005821">
    <property type="entry name" value="Ion_trans_dom"/>
</dbReference>
<dbReference type="EMBL" id="JASSZA010000021">
    <property type="protein sequence ID" value="KAK2085148.1"/>
    <property type="molecule type" value="Genomic_DNA"/>
</dbReference>
<keyword evidence="2" id="KW-0140">cGMP</keyword>
<keyword evidence="6" id="KW-0472">Membrane</keyword>
<accession>A0ABQ9TL40</accession>
<keyword evidence="5" id="KW-0142">cGMP-binding</keyword>
<reference evidence="8 9" key="1">
    <citation type="submission" date="2023-05" db="EMBL/GenBank/DDBJ databases">
        <title>B98-5 Cell Line De Novo Hybrid Assembly: An Optical Mapping Approach.</title>
        <authorList>
            <person name="Kananen K."/>
            <person name="Auerbach J.A."/>
            <person name="Kautto E."/>
            <person name="Blachly J.S."/>
        </authorList>
    </citation>
    <scope>NUCLEOTIDE SEQUENCE [LARGE SCALE GENOMIC DNA]</scope>
    <source>
        <strain evidence="8">B95-8</strain>
        <tissue evidence="8">Cell line</tissue>
    </source>
</reference>
<keyword evidence="9" id="KW-1185">Reference proteome</keyword>
<protein>
    <submittedName>
        <fullName evidence="8">Cyclic nucleotide gated channel beta 1</fullName>
    </submittedName>
</protein>
<dbReference type="Gene3D" id="1.10.287.70">
    <property type="match status" value="1"/>
</dbReference>
<evidence type="ECO:0000313" key="8">
    <source>
        <dbReference type="EMBL" id="KAK2085148.1"/>
    </source>
</evidence>
<dbReference type="Proteomes" id="UP001266305">
    <property type="component" value="Unassembled WGS sequence"/>
</dbReference>
<keyword evidence="4" id="KW-1133">Transmembrane helix</keyword>
<evidence type="ECO:0000256" key="2">
    <source>
        <dbReference type="ARBA" id="ARBA00022535"/>
    </source>
</evidence>
<organism evidence="8 9">
    <name type="scientific">Saguinus oedipus</name>
    <name type="common">Cotton-top tamarin</name>
    <name type="synonym">Oedipomidas oedipus</name>
    <dbReference type="NCBI Taxonomy" id="9490"/>
    <lineage>
        <taxon>Eukaryota</taxon>
        <taxon>Metazoa</taxon>
        <taxon>Chordata</taxon>
        <taxon>Craniata</taxon>
        <taxon>Vertebrata</taxon>
        <taxon>Euteleostomi</taxon>
        <taxon>Mammalia</taxon>
        <taxon>Eutheria</taxon>
        <taxon>Euarchontoglires</taxon>
        <taxon>Primates</taxon>
        <taxon>Haplorrhini</taxon>
        <taxon>Platyrrhini</taxon>
        <taxon>Cebidae</taxon>
        <taxon>Callitrichinae</taxon>
        <taxon>Saguinus</taxon>
    </lineage>
</organism>
<evidence type="ECO:0000256" key="5">
    <source>
        <dbReference type="ARBA" id="ARBA00022992"/>
    </source>
</evidence>
<proteinExistence type="predicted"/>
<dbReference type="PANTHER" id="PTHR45638">
    <property type="entry name" value="CYCLIC NUCLEOTIDE-GATED CATION CHANNEL SUBUNIT A"/>
    <property type="match status" value="1"/>
</dbReference>
<keyword evidence="5" id="KW-0547">Nucleotide-binding</keyword>
<evidence type="ECO:0000256" key="1">
    <source>
        <dbReference type="ARBA" id="ARBA00004141"/>
    </source>
</evidence>
<sequence length="143" mass="17474">MYILWLFFVVMAWNWNCWLIPVRWAFPYQTPGNIHLWLLTDYLCDLIYFLDITVFQIRLQFVRGGDIIVSHRQLMTDKKDMRNNYLKSRRFKMDLLSLLPLDFLYLKVGVNPLLRLPRCLKYMAFFEFNNRLESVLSKAYVYR</sequence>
<evidence type="ECO:0000256" key="4">
    <source>
        <dbReference type="ARBA" id="ARBA00022989"/>
    </source>
</evidence>
<dbReference type="SUPFAM" id="SSF81324">
    <property type="entry name" value="Voltage-gated potassium channels"/>
    <property type="match status" value="1"/>
</dbReference>
<dbReference type="Pfam" id="PF00520">
    <property type="entry name" value="Ion_trans"/>
    <property type="match status" value="1"/>
</dbReference>
<evidence type="ECO:0000259" key="7">
    <source>
        <dbReference type="Pfam" id="PF00520"/>
    </source>
</evidence>
<dbReference type="InterPro" id="IPR050866">
    <property type="entry name" value="CNG_cation_channel"/>
</dbReference>
<dbReference type="PANTHER" id="PTHR45638:SF16">
    <property type="entry name" value="CYCLIC NUCLEOTIDE-GATED CATION CHANNEL BETA-1"/>
    <property type="match status" value="1"/>
</dbReference>
<comment type="caution">
    <text evidence="8">The sequence shown here is derived from an EMBL/GenBank/DDBJ whole genome shotgun (WGS) entry which is preliminary data.</text>
</comment>
<gene>
    <name evidence="8" type="primary">CNGB1_3</name>
    <name evidence="8" type="ORF">P7K49_036448</name>
</gene>
<name>A0ABQ9TL40_SAGOE</name>
<comment type="subcellular location">
    <subcellularLocation>
        <location evidence="1">Membrane</location>
        <topology evidence="1">Multi-pass membrane protein</topology>
    </subcellularLocation>
</comment>
<evidence type="ECO:0000256" key="3">
    <source>
        <dbReference type="ARBA" id="ARBA00022692"/>
    </source>
</evidence>